<dbReference type="AlphaFoldDB" id="A0A556VUN7"/>
<accession>A0A556VUN7</accession>
<name>A0A556VUN7_BAGYA</name>
<reference evidence="1 2" key="1">
    <citation type="journal article" date="2019" name="Genome Biol. Evol.">
        <title>Whole-Genome Sequencing of the Giant Devil Catfish, Bagarius yarrelli.</title>
        <authorList>
            <person name="Jiang W."/>
            <person name="Lv Y."/>
            <person name="Cheng L."/>
            <person name="Yang K."/>
            <person name="Chao B."/>
            <person name="Wang X."/>
            <person name="Li Y."/>
            <person name="Pan X."/>
            <person name="You X."/>
            <person name="Zhang Y."/>
            <person name="Yang J."/>
            <person name="Li J."/>
            <person name="Zhang X."/>
            <person name="Liu S."/>
            <person name="Sun C."/>
            <person name="Yang J."/>
            <person name="Shi Q."/>
        </authorList>
    </citation>
    <scope>NUCLEOTIDE SEQUENCE [LARGE SCALE GENOMIC DNA]</scope>
    <source>
        <strain evidence="1">JWS20170419001</strain>
        <tissue evidence="1">Muscle</tissue>
    </source>
</reference>
<evidence type="ECO:0000313" key="1">
    <source>
        <dbReference type="EMBL" id="TTR52328.1"/>
    </source>
</evidence>
<protein>
    <submittedName>
        <fullName evidence="1">Uncharacterized protein</fullName>
    </submittedName>
</protein>
<evidence type="ECO:0000313" key="2">
    <source>
        <dbReference type="Proteomes" id="UP000319801"/>
    </source>
</evidence>
<dbReference type="Proteomes" id="UP000319801">
    <property type="component" value="Unassembled WGS sequence"/>
</dbReference>
<organism evidence="1 2">
    <name type="scientific">Bagarius yarrelli</name>
    <name type="common">Goonch</name>
    <name type="synonym">Bagrus yarrelli</name>
    <dbReference type="NCBI Taxonomy" id="175774"/>
    <lineage>
        <taxon>Eukaryota</taxon>
        <taxon>Metazoa</taxon>
        <taxon>Chordata</taxon>
        <taxon>Craniata</taxon>
        <taxon>Vertebrata</taxon>
        <taxon>Euteleostomi</taxon>
        <taxon>Actinopterygii</taxon>
        <taxon>Neopterygii</taxon>
        <taxon>Teleostei</taxon>
        <taxon>Ostariophysi</taxon>
        <taxon>Siluriformes</taxon>
        <taxon>Sisoridae</taxon>
        <taxon>Sisorinae</taxon>
        <taxon>Bagarius</taxon>
    </lineage>
</organism>
<comment type="caution">
    <text evidence="1">The sequence shown here is derived from an EMBL/GenBank/DDBJ whole genome shotgun (WGS) entry which is preliminary data.</text>
</comment>
<sequence>MSFSEAIAIALQLDSRYGLFPTRCDSLYAPDSIYSAPNSIRDIRARLDIGSPRYKLDSIRYTLCSRLDIGIPDSTLRIRSRLDRYRLPTIVHSIRYTLSAPTRYIAPTRLYAPDSIAIRSPDSISLSTLPTRFAIHSAPDSI</sequence>
<proteinExistence type="predicted"/>
<keyword evidence="2" id="KW-1185">Reference proteome</keyword>
<dbReference type="EMBL" id="VCAZ01000272">
    <property type="protein sequence ID" value="TTR52328.1"/>
    <property type="molecule type" value="Genomic_DNA"/>
</dbReference>
<gene>
    <name evidence="1" type="ORF">Baya_16140</name>
</gene>